<feature type="compositionally biased region" description="Basic and acidic residues" evidence="1">
    <location>
        <begin position="51"/>
        <end position="79"/>
    </location>
</feature>
<feature type="region of interest" description="Disordered" evidence="1">
    <location>
        <begin position="1"/>
        <end position="79"/>
    </location>
</feature>
<feature type="compositionally biased region" description="Acidic residues" evidence="1">
    <location>
        <begin position="11"/>
        <end position="24"/>
    </location>
</feature>
<evidence type="ECO:0000256" key="1">
    <source>
        <dbReference type="SAM" id="MobiDB-lite"/>
    </source>
</evidence>
<dbReference type="AlphaFoldDB" id="A0A540KKW8"/>
<dbReference type="Proteomes" id="UP000315295">
    <property type="component" value="Unassembled WGS sequence"/>
</dbReference>
<organism evidence="2 3">
    <name type="scientific">Malus baccata</name>
    <name type="common">Siberian crab apple</name>
    <name type="synonym">Pyrus baccata</name>
    <dbReference type="NCBI Taxonomy" id="106549"/>
    <lineage>
        <taxon>Eukaryota</taxon>
        <taxon>Viridiplantae</taxon>
        <taxon>Streptophyta</taxon>
        <taxon>Embryophyta</taxon>
        <taxon>Tracheophyta</taxon>
        <taxon>Spermatophyta</taxon>
        <taxon>Magnoliopsida</taxon>
        <taxon>eudicotyledons</taxon>
        <taxon>Gunneridae</taxon>
        <taxon>Pentapetalae</taxon>
        <taxon>rosids</taxon>
        <taxon>fabids</taxon>
        <taxon>Rosales</taxon>
        <taxon>Rosaceae</taxon>
        <taxon>Amygdaloideae</taxon>
        <taxon>Maleae</taxon>
        <taxon>Malus</taxon>
    </lineage>
</organism>
<accession>A0A540KKW8</accession>
<proteinExistence type="predicted"/>
<sequence>MVQPISKAQSEIDDCDDVEDEDYDYGNYDDARDENFDSAKNEDGEEDEGDKDEKGDEDKNSKDENIKDVQQTHRMTKRMEGHVEILNKNIEELEDINVAMQVENDMFKQENEKLKKRIKELEAKIIQEKLGALEDNTDNQMPEKYREDYSTTSMDTVAEFANPMDVETRQNKAKM</sequence>
<keyword evidence="3" id="KW-1185">Reference proteome</keyword>
<comment type="caution">
    <text evidence="2">The sequence shown here is derived from an EMBL/GenBank/DDBJ whole genome shotgun (WGS) entry which is preliminary data.</text>
</comment>
<name>A0A540KKW8_MALBA</name>
<dbReference type="EMBL" id="VIEB01001148">
    <property type="protein sequence ID" value="TQD74858.1"/>
    <property type="molecule type" value="Genomic_DNA"/>
</dbReference>
<gene>
    <name evidence="2" type="ORF">C1H46_039616</name>
</gene>
<protein>
    <submittedName>
        <fullName evidence="2">Uncharacterized protein</fullName>
    </submittedName>
</protein>
<reference evidence="2 3" key="1">
    <citation type="journal article" date="2019" name="G3 (Bethesda)">
        <title>Sequencing of a Wild Apple (Malus baccata) Genome Unravels the Differences Between Cultivated and Wild Apple Species Regarding Disease Resistance and Cold Tolerance.</title>
        <authorList>
            <person name="Chen X."/>
        </authorList>
    </citation>
    <scope>NUCLEOTIDE SEQUENCE [LARGE SCALE GENOMIC DNA]</scope>
    <source>
        <strain evidence="3">cv. Shandingzi</strain>
        <tissue evidence="2">Leaves</tissue>
    </source>
</reference>
<feature type="compositionally biased region" description="Basic and acidic residues" evidence="1">
    <location>
        <begin position="29"/>
        <end position="42"/>
    </location>
</feature>
<evidence type="ECO:0000313" key="2">
    <source>
        <dbReference type="EMBL" id="TQD74858.1"/>
    </source>
</evidence>
<evidence type="ECO:0000313" key="3">
    <source>
        <dbReference type="Proteomes" id="UP000315295"/>
    </source>
</evidence>